<dbReference type="AlphaFoldDB" id="A0A9W3V8Z9"/>
<gene>
    <name evidence="1" type="ORF">D7J84_06470</name>
</gene>
<evidence type="ECO:0000313" key="2">
    <source>
        <dbReference type="Proteomes" id="UP000269847"/>
    </source>
</evidence>
<proteinExistence type="predicted"/>
<reference evidence="1 2" key="1">
    <citation type="submission" date="2018-09" db="EMBL/GenBank/DDBJ databases">
        <title>Complete genome of Bacillus thuringiensis strain QZL38.</title>
        <authorList>
            <person name="Song F."/>
        </authorList>
    </citation>
    <scope>NUCLEOTIDE SEQUENCE [LARGE SCALE GENOMIC DNA]</scope>
    <source>
        <strain evidence="1 2">QZL38</strain>
    </source>
</reference>
<sequence>MKRDDNKIGHFTFEKGKEDFQSAYDESMALLPKPNDTKDIEKKYGTICAYYFTKEENKHKEPILLLPGRGASTPMWVPNLEGLRENASHAINGEFSNAVNARILDFVEKHSNDN</sequence>
<dbReference type="EMBL" id="CP032608">
    <property type="protein sequence ID" value="AYF80890.1"/>
    <property type="molecule type" value="Genomic_DNA"/>
</dbReference>
<dbReference type="Gene3D" id="3.40.50.1820">
    <property type="entry name" value="alpha/beta hydrolase"/>
    <property type="match status" value="1"/>
</dbReference>
<dbReference type="Proteomes" id="UP000269847">
    <property type="component" value="Chromosome"/>
</dbReference>
<protein>
    <submittedName>
        <fullName evidence="1">Carboxylesterase</fullName>
    </submittedName>
</protein>
<accession>A0A9W3V8Z9</accession>
<evidence type="ECO:0000313" key="1">
    <source>
        <dbReference type="EMBL" id="AYF80890.1"/>
    </source>
</evidence>
<name>A0A9W3V8Z9_BACTU</name>
<organism evidence="1 2">
    <name type="scientific">Bacillus thuringiensis</name>
    <dbReference type="NCBI Taxonomy" id="1428"/>
    <lineage>
        <taxon>Bacteria</taxon>
        <taxon>Bacillati</taxon>
        <taxon>Bacillota</taxon>
        <taxon>Bacilli</taxon>
        <taxon>Bacillales</taxon>
        <taxon>Bacillaceae</taxon>
        <taxon>Bacillus</taxon>
        <taxon>Bacillus cereus group</taxon>
    </lineage>
</organism>
<dbReference type="InterPro" id="IPR029058">
    <property type="entry name" value="AB_hydrolase_fold"/>
</dbReference>